<evidence type="ECO:0000256" key="2">
    <source>
        <dbReference type="ARBA" id="ARBA00005806"/>
    </source>
</evidence>
<comment type="cofactor">
    <cofactor evidence="1">
        <name>[4Fe-4S] cluster</name>
        <dbReference type="ChEBI" id="CHEBI:49883"/>
    </cofactor>
</comment>
<evidence type="ECO:0000256" key="1">
    <source>
        <dbReference type="ARBA" id="ARBA00001966"/>
    </source>
</evidence>
<evidence type="ECO:0000313" key="6">
    <source>
        <dbReference type="EMBL" id="MST70216.1"/>
    </source>
</evidence>
<gene>
    <name evidence="6" type="ORF">FYJ65_02485</name>
</gene>
<dbReference type="Gene3D" id="1.20.1270.370">
    <property type="match status" value="1"/>
</dbReference>
<name>A0A6N7XJV9_9FIRM</name>
<dbReference type="Proteomes" id="UP000469424">
    <property type="component" value="Unassembled WGS sequence"/>
</dbReference>
<dbReference type="Gene3D" id="3.40.50.11890">
    <property type="match status" value="1"/>
</dbReference>
<dbReference type="PANTHER" id="PTHR30548:SF5">
    <property type="entry name" value="SUBUNIT OF OXYGEN-SENSITIVE 2-HYDROXYISOCAPROYL-COA DEHYDRATASE"/>
    <property type="match status" value="1"/>
</dbReference>
<dbReference type="EMBL" id="VUNA01000003">
    <property type="protein sequence ID" value="MST70216.1"/>
    <property type="molecule type" value="Genomic_DNA"/>
</dbReference>
<comment type="caution">
    <text evidence="6">The sequence shown here is derived from an EMBL/GenBank/DDBJ whole genome shotgun (WGS) entry which is preliminary data.</text>
</comment>
<dbReference type="RefSeq" id="WP_154553776.1">
    <property type="nucleotide sequence ID" value="NZ_VUNA01000003.1"/>
</dbReference>
<evidence type="ECO:0000256" key="3">
    <source>
        <dbReference type="ARBA" id="ARBA00022723"/>
    </source>
</evidence>
<evidence type="ECO:0000313" key="7">
    <source>
        <dbReference type="Proteomes" id="UP000469424"/>
    </source>
</evidence>
<sequence length="371" mass="41777">MVNEIFDQFHKIATAPRAQMDSYLQQGKKVVLTSPVYTPEEILHSMGFVPMGAWGADVELNRSKEYFPAFLCSIVQSMLELGINGAYKGASAIVIPSLCDTLKTLGENWKYAVKDIPFIPMTYPQHRKPAYGIAYTKAGYERVIHDLEKLGGKFDAAALAESNRIYNRHNQVMRRAEEVLANHPEITAAQRSDLFKSAFFMLKEEHTALVEQLIKELEGTAPAAENLPVIVSGILTDAPQLNAIMDELGFHIVADDVAAQSRQYRTDVPEGEDALQALAEKFGNMDNCSVLYNVEKPRVQWIVDTAKERNAKGVIVVMTKFCDPEEFDYVMIKKACEKADIPATLIEVDRQMKQFEQIRTNLETFRDMVNM</sequence>
<dbReference type="PANTHER" id="PTHR30548">
    <property type="entry name" value="2-HYDROXYGLUTARYL-COA DEHYDRATASE, D-COMPONENT-RELATED"/>
    <property type="match status" value="1"/>
</dbReference>
<protein>
    <submittedName>
        <fullName evidence="6">2-hydroxyacyl-CoA dehydratase</fullName>
    </submittedName>
</protein>
<dbReference type="GO" id="GO:0046872">
    <property type="term" value="F:metal ion binding"/>
    <property type="evidence" value="ECO:0007669"/>
    <property type="project" value="UniProtKB-KW"/>
</dbReference>
<comment type="similarity">
    <text evidence="2">Belongs to the FldB/FldC dehydratase alpha/beta subunit family.</text>
</comment>
<dbReference type="GO" id="GO:0016836">
    <property type="term" value="F:hydro-lyase activity"/>
    <property type="evidence" value="ECO:0007669"/>
    <property type="project" value="UniProtKB-ARBA"/>
</dbReference>
<proteinExistence type="inferred from homology"/>
<keyword evidence="5" id="KW-0411">Iron-sulfur</keyword>
<dbReference type="Pfam" id="PF06050">
    <property type="entry name" value="HGD-D"/>
    <property type="match status" value="1"/>
</dbReference>
<dbReference type="InterPro" id="IPR010327">
    <property type="entry name" value="FldB/FldC_alpha/beta"/>
</dbReference>
<keyword evidence="3" id="KW-0479">Metal-binding</keyword>
<keyword evidence="7" id="KW-1185">Reference proteome</keyword>
<dbReference type="GO" id="GO:0051536">
    <property type="term" value="F:iron-sulfur cluster binding"/>
    <property type="evidence" value="ECO:0007669"/>
    <property type="project" value="UniProtKB-KW"/>
</dbReference>
<keyword evidence="4" id="KW-0408">Iron</keyword>
<organism evidence="6 7">
    <name type="scientific">Mogibacterium kristiansenii</name>
    <dbReference type="NCBI Taxonomy" id="2606708"/>
    <lineage>
        <taxon>Bacteria</taxon>
        <taxon>Bacillati</taxon>
        <taxon>Bacillota</taxon>
        <taxon>Clostridia</taxon>
        <taxon>Peptostreptococcales</taxon>
        <taxon>Anaerovoracaceae</taxon>
        <taxon>Mogibacterium</taxon>
    </lineage>
</organism>
<accession>A0A6N7XJV9</accession>
<dbReference type="AlphaFoldDB" id="A0A6N7XJV9"/>
<reference evidence="6 7" key="1">
    <citation type="submission" date="2019-08" db="EMBL/GenBank/DDBJ databases">
        <title>In-depth cultivation of the pig gut microbiome towards novel bacterial diversity and tailored functional studies.</title>
        <authorList>
            <person name="Wylensek D."/>
            <person name="Hitch T.C.A."/>
            <person name="Clavel T."/>
        </authorList>
    </citation>
    <scope>NUCLEOTIDE SEQUENCE [LARGE SCALE GENOMIC DNA]</scope>
    <source>
        <strain evidence="6 7">WCA-MUC-591-APC-4B</strain>
    </source>
</reference>
<evidence type="ECO:0000256" key="4">
    <source>
        <dbReference type="ARBA" id="ARBA00023004"/>
    </source>
</evidence>
<dbReference type="Gene3D" id="3.40.50.11900">
    <property type="match status" value="1"/>
</dbReference>
<evidence type="ECO:0000256" key="5">
    <source>
        <dbReference type="ARBA" id="ARBA00023014"/>
    </source>
</evidence>